<feature type="transmembrane region" description="Helical" evidence="7">
    <location>
        <begin position="322"/>
        <end position="342"/>
    </location>
</feature>
<dbReference type="STRING" id="1073090.A0A1L9SDF0"/>
<evidence type="ECO:0000256" key="2">
    <source>
        <dbReference type="ARBA" id="ARBA00022448"/>
    </source>
</evidence>
<feature type="transmembrane region" description="Helical" evidence="7">
    <location>
        <begin position="35"/>
        <end position="63"/>
    </location>
</feature>
<evidence type="ECO:0000256" key="1">
    <source>
        <dbReference type="ARBA" id="ARBA00004141"/>
    </source>
</evidence>
<organism evidence="8 9">
    <name type="scientific">Penicilliopsis zonata CBS 506.65</name>
    <dbReference type="NCBI Taxonomy" id="1073090"/>
    <lineage>
        <taxon>Eukaryota</taxon>
        <taxon>Fungi</taxon>
        <taxon>Dikarya</taxon>
        <taxon>Ascomycota</taxon>
        <taxon>Pezizomycotina</taxon>
        <taxon>Eurotiomycetes</taxon>
        <taxon>Eurotiomycetidae</taxon>
        <taxon>Eurotiales</taxon>
        <taxon>Aspergillaceae</taxon>
        <taxon>Penicilliopsis</taxon>
    </lineage>
</organism>
<evidence type="ECO:0000256" key="7">
    <source>
        <dbReference type="SAM" id="Phobius"/>
    </source>
</evidence>
<evidence type="ECO:0000256" key="3">
    <source>
        <dbReference type="ARBA" id="ARBA00022692"/>
    </source>
</evidence>
<comment type="subcellular location">
    <subcellularLocation>
        <location evidence="1">Membrane</location>
        <topology evidence="1">Multi-pass membrane protein</topology>
    </subcellularLocation>
</comment>
<gene>
    <name evidence="8" type="ORF">ASPZODRAFT_153440</name>
</gene>
<keyword evidence="4 7" id="KW-1133">Transmembrane helix</keyword>
<evidence type="ECO:0000313" key="9">
    <source>
        <dbReference type="Proteomes" id="UP000184188"/>
    </source>
</evidence>
<proteinExistence type="predicted"/>
<evidence type="ECO:0008006" key="10">
    <source>
        <dbReference type="Google" id="ProtNLM"/>
    </source>
</evidence>
<name>A0A1L9SDF0_9EURO</name>
<keyword evidence="5 7" id="KW-0472">Membrane</keyword>
<feature type="compositionally biased region" description="Basic and acidic residues" evidence="6">
    <location>
        <begin position="1"/>
        <end position="19"/>
    </location>
</feature>
<keyword evidence="9" id="KW-1185">Reference proteome</keyword>
<dbReference type="Proteomes" id="UP000184188">
    <property type="component" value="Unassembled WGS sequence"/>
</dbReference>
<dbReference type="OrthoDB" id="3257095at2759"/>
<evidence type="ECO:0000313" key="8">
    <source>
        <dbReference type="EMBL" id="OJJ45168.1"/>
    </source>
</evidence>
<feature type="transmembrane region" description="Helical" evidence="7">
    <location>
        <begin position="227"/>
        <end position="248"/>
    </location>
</feature>
<evidence type="ECO:0000256" key="4">
    <source>
        <dbReference type="ARBA" id="ARBA00022989"/>
    </source>
</evidence>
<dbReference type="Gene3D" id="1.20.1740.10">
    <property type="entry name" value="Amino acid/polyamine transporter I"/>
    <property type="match status" value="1"/>
</dbReference>
<dbReference type="PANTHER" id="PTHR45649">
    <property type="entry name" value="AMINO-ACID PERMEASE BAT1"/>
    <property type="match status" value="1"/>
</dbReference>
<feature type="transmembrane region" description="Helical" evidence="7">
    <location>
        <begin position="400"/>
        <end position="422"/>
    </location>
</feature>
<evidence type="ECO:0000256" key="6">
    <source>
        <dbReference type="SAM" id="MobiDB-lite"/>
    </source>
</evidence>
<feature type="transmembrane region" description="Helical" evidence="7">
    <location>
        <begin position="116"/>
        <end position="140"/>
    </location>
</feature>
<dbReference type="PANTHER" id="PTHR45649:SF7">
    <property type="entry name" value="CHOLINE TRANSPORT PROTEIN"/>
    <property type="match status" value="1"/>
</dbReference>
<dbReference type="Pfam" id="PF13520">
    <property type="entry name" value="AA_permease_2"/>
    <property type="match status" value="1"/>
</dbReference>
<sequence>MTVSKVRDAAKADADEKGPDPAPGMGDIEELPRNFGLLSVFAIGYSICAAPCALLLSLGVIIGSGGQAVLLWGQLLVYFVSLCIAASLAELASAYPNAGGQYYWAAVLAPKSCRRLPAFIVGHLSWASAVCACASMLVALAEMGIAMFSLRHPDAATPTWVTFLVYQLINIVMFGLNCWESLLPRLSRIWLTISMATALIIFITILARTNDKRSASFVFTGFTNLTGWSDGIAFLTGLLGVNWGLSCLDAVTHMAEEIPDPRRNIPKALIGTVVVNALLAWPMAIAIAFCIQNIEQLFAPPTGLASLSLFLQVFKGSTAAPLALQALLFLGGLGAVFGIHTWQARLAWTVARDGGLPFAKYTKSIAPAPYGVPFWAHVYSSIFAALLGCLYLGSSAAFNAFVGSLILMQYLCYSICIVFALWRGRDNIPRGPFWLGKYGLVCNIVTLAWTAFALVFYSFPPYNPVTAMSMNYASVVTVGFAVLIAAFYLLFGHKRFASPAQIDE</sequence>
<dbReference type="GO" id="GO:0022857">
    <property type="term" value="F:transmembrane transporter activity"/>
    <property type="evidence" value="ECO:0007669"/>
    <property type="project" value="InterPro"/>
</dbReference>
<dbReference type="PIRSF" id="PIRSF006060">
    <property type="entry name" value="AA_transporter"/>
    <property type="match status" value="1"/>
</dbReference>
<evidence type="ECO:0000256" key="5">
    <source>
        <dbReference type="ARBA" id="ARBA00023136"/>
    </source>
</evidence>
<accession>A0A1L9SDF0</accession>
<reference evidence="9" key="1">
    <citation type="journal article" date="2017" name="Genome Biol.">
        <title>Comparative genomics reveals high biological diversity and specific adaptations in the industrially and medically important fungal genus Aspergillus.</title>
        <authorList>
            <person name="de Vries R.P."/>
            <person name="Riley R."/>
            <person name="Wiebenga A."/>
            <person name="Aguilar-Osorio G."/>
            <person name="Amillis S."/>
            <person name="Uchima C.A."/>
            <person name="Anderluh G."/>
            <person name="Asadollahi M."/>
            <person name="Askin M."/>
            <person name="Barry K."/>
            <person name="Battaglia E."/>
            <person name="Bayram O."/>
            <person name="Benocci T."/>
            <person name="Braus-Stromeyer S.A."/>
            <person name="Caldana C."/>
            <person name="Canovas D."/>
            <person name="Cerqueira G.C."/>
            <person name="Chen F."/>
            <person name="Chen W."/>
            <person name="Choi C."/>
            <person name="Clum A."/>
            <person name="Dos Santos R.A."/>
            <person name="Damasio A.R."/>
            <person name="Diallinas G."/>
            <person name="Emri T."/>
            <person name="Fekete E."/>
            <person name="Flipphi M."/>
            <person name="Freyberg S."/>
            <person name="Gallo A."/>
            <person name="Gournas C."/>
            <person name="Habgood R."/>
            <person name="Hainaut M."/>
            <person name="Harispe M.L."/>
            <person name="Henrissat B."/>
            <person name="Hilden K.S."/>
            <person name="Hope R."/>
            <person name="Hossain A."/>
            <person name="Karabika E."/>
            <person name="Karaffa L."/>
            <person name="Karanyi Z."/>
            <person name="Krasevec N."/>
            <person name="Kuo A."/>
            <person name="Kusch H."/>
            <person name="LaButti K."/>
            <person name="Lagendijk E.L."/>
            <person name="Lapidus A."/>
            <person name="Levasseur A."/>
            <person name="Lindquist E."/>
            <person name="Lipzen A."/>
            <person name="Logrieco A.F."/>
            <person name="MacCabe A."/>
            <person name="Maekelae M.R."/>
            <person name="Malavazi I."/>
            <person name="Melin P."/>
            <person name="Meyer V."/>
            <person name="Mielnichuk N."/>
            <person name="Miskei M."/>
            <person name="Molnar A.P."/>
            <person name="Mule G."/>
            <person name="Ngan C.Y."/>
            <person name="Orejas M."/>
            <person name="Orosz E."/>
            <person name="Ouedraogo J.P."/>
            <person name="Overkamp K.M."/>
            <person name="Park H.-S."/>
            <person name="Perrone G."/>
            <person name="Piumi F."/>
            <person name="Punt P.J."/>
            <person name="Ram A.F."/>
            <person name="Ramon A."/>
            <person name="Rauscher S."/>
            <person name="Record E."/>
            <person name="Riano-Pachon D.M."/>
            <person name="Robert V."/>
            <person name="Roehrig J."/>
            <person name="Ruller R."/>
            <person name="Salamov A."/>
            <person name="Salih N.S."/>
            <person name="Samson R.A."/>
            <person name="Sandor E."/>
            <person name="Sanguinetti M."/>
            <person name="Schuetze T."/>
            <person name="Sepcic K."/>
            <person name="Shelest E."/>
            <person name="Sherlock G."/>
            <person name="Sophianopoulou V."/>
            <person name="Squina F.M."/>
            <person name="Sun H."/>
            <person name="Susca A."/>
            <person name="Todd R.B."/>
            <person name="Tsang A."/>
            <person name="Unkles S.E."/>
            <person name="van de Wiele N."/>
            <person name="van Rossen-Uffink D."/>
            <person name="Oliveira J.V."/>
            <person name="Vesth T.C."/>
            <person name="Visser J."/>
            <person name="Yu J.-H."/>
            <person name="Zhou M."/>
            <person name="Andersen M.R."/>
            <person name="Archer D.B."/>
            <person name="Baker S.E."/>
            <person name="Benoit I."/>
            <person name="Brakhage A.A."/>
            <person name="Braus G.H."/>
            <person name="Fischer R."/>
            <person name="Frisvad J.C."/>
            <person name="Goldman G.H."/>
            <person name="Houbraken J."/>
            <person name="Oakley B."/>
            <person name="Pocsi I."/>
            <person name="Scazzocchio C."/>
            <person name="Seiboth B."/>
            <person name="vanKuyk P.A."/>
            <person name="Wortman J."/>
            <person name="Dyer P.S."/>
            <person name="Grigoriev I.V."/>
        </authorList>
    </citation>
    <scope>NUCLEOTIDE SEQUENCE [LARGE SCALE GENOMIC DNA]</scope>
    <source>
        <strain evidence="9">CBS 506.65</strain>
    </source>
</reference>
<dbReference type="EMBL" id="KV878346">
    <property type="protein sequence ID" value="OJJ45168.1"/>
    <property type="molecule type" value="Genomic_DNA"/>
</dbReference>
<feature type="transmembrane region" description="Helical" evidence="7">
    <location>
        <begin position="471"/>
        <end position="491"/>
    </location>
</feature>
<dbReference type="InterPro" id="IPR002293">
    <property type="entry name" value="AA/rel_permease1"/>
</dbReference>
<feature type="transmembrane region" description="Helical" evidence="7">
    <location>
        <begin position="269"/>
        <end position="294"/>
    </location>
</feature>
<feature type="transmembrane region" description="Helical" evidence="7">
    <location>
        <begin position="189"/>
        <end position="207"/>
    </location>
</feature>
<dbReference type="VEuPathDB" id="FungiDB:ASPZODRAFT_153440"/>
<dbReference type="GO" id="GO:0016020">
    <property type="term" value="C:membrane"/>
    <property type="evidence" value="ECO:0007669"/>
    <property type="project" value="UniProtKB-SubCell"/>
</dbReference>
<keyword evidence="2" id="KW-0813">Transport</keyword>
<feature type="transmembrane region" description="Helical" evidence="7">
    <location>
        <begin position="434"/>
        <end position="459"/>
    </location>
</feature>
<protein>
    <recommendedName>
        <fullName evidence="10">Amino acid permease/ SLC12A domain-containing protein</fullName>
    </recommendedName>
</protein>
<dbReference type="GeneID" id="34612434"/>
<keyword evidence="3 7" id="KW-0812">Transmembrane</keyword>
<feature type="transmembrane region" description="Helical" evidence="7">
    <location>
        <begin position="75"/>
        <end position="95"/>
    </location>
</feature>
<dbReference type="AlphaFoldDB" id="A0A1L9SDF0"/>
<dbReference type="RefSeq" id="XP_022579678.1">
    <property type="nucleotide sequence ID" value="XM_022725970.1"/>
</dbReference>
<feature type="transmembrane region" description="Helical" evidence="7">
    <location>
        <begin position="160"/>
        <end position="177"/>
    </location>
</feature>
<feature type="region of interest" description="Disordered" evidence="6">
    <location>
        <begin position="1"/>
        <end position="25"/>
    </location>
</feature>
<feature type="transmembrane region" description="Helical" evidence="7">
    <location>
        <begin position="374"/>
        <end position="394"/>
    </location>
</feature>